<gene>
    <name evidence="3" type="primary">BnaC03g41590D</name>
    <name evidence="3" type="ORF">GSBRNA2T00059852001</name>
</gene>
<dbReference type="Pfam" id="PF22486">
    <property type="entry name" value="MATH_2"/>
    <property type="match status" value="4"/>
</dbReference>
<dbReference type="PANTHER" id="PTHR46162">
    <property type="entry name" value="TRAF-LIKE FAMILY PROTEIN"/>
    <property type="match status" value="1"/>
</dbReference>
<dbReference type="InterPro" id="IPR002083">
    <property type="entry name" value="MATH/TRAF_dom"/>
</dbReference>
<dbReference type="Proteomes" id="UP000028999">
    <property type="component" value="Unassembled WGS sequence"/>
</dbReference>
<feature type="domain" description="MATH" evidence="2">
    <location>
        <begin position="627"/>
        <end position="764"/>
    </location>
</feature>
<feature type="domain" description="MATH" evidence="2">
    <location>
        <begin position="86"/>
        <end position="221"/>
    </location>
</feature>
<accession>A0A078HF73</accession>
<dbReference type="EMBL" id="LK032366">
    <property type="protein sequence ID" value="CDY36039.1"/>
    <property type="molecule type" value="Genomic_DNA"/>
</dbReference>
<dbReference type="FunFam" id="2.60.210.10:FF:000023">
    <property type="entry name" value="Predicted protein"/>
    <property type="match status" value="1"/>
</dbReference>
<dbReference type="FunFam" id="2.60.210.10:FF:000013">
    <property type="entry name" value="TRAF-like family protein"/>
    <property type="match status" value="1"/>
</dbReference>
<dbReference type="PaxDb" id="3708-A0A078HF73"/>
<dbReference type="InterPro" id="IPR008974">
    <property type="entry name" value="TRAF-like"/>
</dbReference>
<dbReference type="OMA" id="HYGNTIS"/>
<dbReference type="CDD" id="cd00121">
    <property type="entry name" value="MATH"/>
    <property type="match status" value="4"/>
</dbReference>
<feature type="chain" id="PRO_5001736990" evidence="1">
    <location>
        <begin position="26"/>
        <end position="921"/>
    </location>
</feature>
<dbReference type="AlphaFoldDB" id="A0A078HF73"/>
<dbReference type="PANTHER" id="PTHR46162:SF31">
    <property type="entry name" value="MATH DOMAIN-CONTAINING PROTEIN"/>
    <property type="match status" value="1"/>
</dbReference>
<feature type="signal peptide" evidence="1">
    <location>
        <begin position="1"/>
        <end position="25"/>
    </location>
</feature>
<organism evidence="3 4">
    <name type="scientific">Brassica napus</name>
    <name type="common">Rape</name>
    <dbReference type="NCBI Taxonomy" id="3708"/>
    <lineage>
        <taxon>Eukaryota</taxon>
        <taxon>Viridiplantae</taxon>
        <taxon>Streptophyta</taxon>
        <taxon>Embryophyta</taxon>
        <taxon>Tracheophyta</taxon>
        <taxon>Spermatophyta</taxon>
        <taxon>Magnoliopsida</taxon>
        <taxon>eudicotyledons</taxon>
        <taxon>Gunneridae</taxon>
        <taxon>Pentapetalae</taxon>
        <taxon>rosids</taxon>
        <taxon>malvids</taxon>
        <taxon>Brassicales</taxon>
        <taxon>Brassicaceae</taxon>
        <taxon>Brassiceae</taxon>
        <taxon>Brassica</taxon>
    </lineage>
</organism>
<sequence length="921" mass="106546">MKSHYTNIIYVVFLLFCLLITSSSAQSLIRQPTDDLTTILQQEKGAQPNSILGEAHYLNKDDLDISSRDYKGSPSNLVTGMRDRPPMSYSLRMESFNTLLQSNETERYESRPFPVGGYNWSLIVYPNGNRQDSGSGFISLYVAIDNSTLVSSHQEVFADLRFYVFKRTERNFFTVQDTDVWRYNIFKTMWGFPRVLPLDTFRNPSNGYLFDGDNCEFGVDVTVHSPFESSELFTVSRNFPNPRFTWTIQRFSTLVGDTHLSNTFSVGGRNWNIQVNPRGRSTGAGRAMSMYLILNANEKVRPNEKIYVRARLRVINQRIFSLLWTTIERPIDHWFTTPGLGWGYDEFISLDDLRDFWKGYVMGDVLIVEVEMEAISSTKYFPKGFKEVSTWISHHTDVQGTVRFRDGYQEKDIHDEIQDTKGISSVCYLQGWSSPSIQDFGNLSKSEVYIWTSDHGRWIDSEHIRMAPNRRFPHSHEISSYLNESAVIGTDWVMVMEHIRLWRTYSFLLFCLLISSMNSLRVSVFYYCWCLLLCSLYSQSSCKMTSHYGNTISIVSLLFCLYITSASARSFIRQYTDDVNTNLQQWSRTKPKPGREANYEDKYEEISSRDYKVSASNAVKGLRDRPPSSYILKMESFNTLLKSNYAERYESRPFADGGYNWYVTLVVYPNGNKKDSGSGYLSLYVAIDNSTLVAAHQEVLADLRFYIFNNNERKYFTIQDTTVWRFNVFKTMWGFSQVLPVDTFKDPKNGYLYDGDHCEFGVDVIIPSIAENSELFSATEKFYNPTFTWTIRGFSTLLKDMYSSDVFTIGGRSWNIQVYPNGRGEGEGKFLSMFLKLNGEETLRPYEKVYVRAKLRVLNQSKLNNVQNQLDSWFSRAAPSWGFRKFISFDDLRDSSKGFLVNDVLMVQVEMEAVSSTKYFP</sequence>
<name>A0A078HF73_BRANA</name>
<dbReference type="SMART" id="SM00061">
    <property type="entry name" value="MATH"/>
    <property type="match status" value="4"/>
</dbReference>
<evidence type="ECO:0000256" key="1">
    <source>
        <dbReference type="SAM" id="SignalP"/>
    </source>
</evidence>
<evidence type="ECO:0000313" key="4">
    <source>
        <dbReference type="Proteomes" id="UP000028999"/>
    </source>
</evidence>
<dbReference type="PROSITE" id="PS50144">
    <property type="entry name" value="MATH"/>
    <property type="match status" value="4"/>
</dbReference>
<evidence type="ECO:0000313" key="3">
    <source>
        <dbReference type="EMBL" id="CDY36039.1"/>
    </source>
</evidence>
<protein>
    <submittedName>
        <fullName evidence="3">BnaC03g41590D protein</fullName>
    </submittedName>
</protein>
<keyword evidence="1" id="KW-0732">Signal</keyword>
<evidence type="ECO:0000259" key="2">
    <source>
        <dbReference type="PROSITE" id="PS50144"/>
    </source>
</evidence>
<dbReference type="SUPFAM" id="SSF49599">
    <property type="entry name" value="TRAF domain-like"/>
    <property type="match status" value="4"/>
</dbReference>
<dbReference type="Gene3D" id="2.60.210.10">
    <property type="entry name" value="Apoptosis, Tumor Necrosis Factor Receptor Associated Protein 2, Chain A"/>
    <property type="match status" value="4"/>
</dbReference>
<reference evidence="3 4" key="1">
    <citation type="journal article" date="2014" name="Science">
        <title>Plant genetics. Early allopolyploid evolution in the post-Neolithic Brassica napus oilseed genome.</title>
        <authorList>
            <person name="Chalhoub B."/>
            <person name="Denoeud F."/>
            <person name="Liu S."/>
            <person name="Parkin I.A."/>
            <person name="Tang H."/>
            <person name="Wang X."/>
            <person name="Chiquet J."/>
            <person name="Belcram H."/>
            <person name="Tong C."/>
            <person name="Samans B."/>
            <person name="Correa M."/>
            <person name="Da Silva C."/>
            <person name="Just J."/>
            <person name="Falentin C."/>
            <person name="Koh C.S."/>
            <person name="Le Clainche I."/>
            <person name="Bernard M."/>
            <person name="Bento P."/>
            <person name="Noel B."/>
            <person name="Labadie K."/>
            <person name="Alberti A."/>
            <person name="Charles M."/>
            <person name="Arnaud D."/>
            <person name="Guo H."/>
            <person name="Daviaud C."/>
            <person name="Alamery S."/>
            <person name="Jabbari K."/>
            <person name="Zhao M."/>
            <person name="Edger P.P."/>
            <person name="Chelaifa H."/>
            <person name="Tack D."/>
            <person name="Lassalle G."/>
            <person name="Mestiri I."/>
            <person name="Schnel N."/>
            <person name="Le Paslier M.C."/>
            <person name="Fan G."/>
            <person name="Renault V."/>
            <person name="Bayer P.E."/>
            <person name="Golicz A.A."/>
            <person name="Manoli S."/>
            <person name="Lee T.H."/>
            <person name="Thi V.H."/>
            <person name="Chalabi S."/>
            <person name="Hu Q."/>
            <person name="Fan C."/>
            <person name="Tollenaere R."/>
            <person name="Lu Y."/>
            <person name="Battail C."/>
            <person name="Shen J."/>
            <person name="Sidebottom C.H."/>
            <person name="Wang X."/>
            <person name="Canaguier A."/>
            <person name="Chauveau A."/>
            <person name="Berard A."/>
            <person name="Deniot G."/>
            <person name="Guan M."/>
            <person name="Liu Z."/>
            <person name="Sun F."/>
            <person name="Lim Y.P."/>
            <person name="Lyons E."/>
            <person name="Town C.D."/>
            <person name="Bancroft I."/>
            <person name="Wang X."/>
            <person name="Meng J."/>
            <person name="Ma J."/>
            <person name="Pires J.C."/>
            <person name="King G.J."/>
            <person name="Brunel D."/>
            <person name="Delourme R."/>
            <person name="Renard M."/>
            <person name="Aury J.M."/>
            <person name="Adams K.L."/>
            <person name="Batley J."/>
            <person name="Snowdon R.J."/>
            <person name="Tost J."/>
            <person name="Edwards D."/>
            <person name="Zhou Y."/>
            <person name="Hua W."/>
            <person name="Sharpe A.G."/>
            <person name="Paterson A.H."/>
            <person name="Guan C."/>
            <person name="Wincker P."/>
        </authorList>
    </citation>
    <scope>NUCLEOTIDE SEQUENCE [LARGE SCALE GENOMIC DNA]</scope>
    <source>
        <strain evidence="4">cv. Darmor-bzh</strain>
    </source>
</reference>
<dbReference type="STRING" id="3708.A0A078HF73"/>
<feature type="domain" description="MATH" evidence="2">
    <location>
        <begin position="784"/>
        <end position="911"/>
    </location>
</feature>
<feature type="domain" description="MATH" evidence="2">
    <location>
        <begin position="241"/>
        <end position="372"/>
    </location>
</feature>
<proteinExistence type="predicted"/>
<keyword evidence="4" id="KW-1185">Reference proteome</keyword>
<dbReference type="Gramene" id="CDY36039">
    <property type="protein sequence ID" value="CDY36039"/>
    <property type="gene ID" value="GSBRNA2T00059852001"/>
</dbReference>